<accession>A0A0N0BK54</accession>
<keyword evidence="2" id="KW-1185">Reference proteome</keyword>
<protein>
    <submittedName>
        <fullName evidence="1">Uncharacterized protein</fullName>
    </submittedName>
</protein>
<dbReference type="Proteomes" id="UP000053105">
    <property type="component" value="Unassembled WGS sequence"/>
</dbReference>
<reference evidence="1 2" key="1">
    <citation type="submission" date="2015-07" db="EMBL/GenBank/DDBJ databases">
        <title>The genome of Melipona quadrifasciata.</title>
        <authorList>
            <person name="Pan H."/>
            <person name="Kapheim K."/>
        </authorList>
    </citation>
    <scope>NUCLEOTIDE SEQUENCE [LARGE SCALE GENOMIC DNA]</scope>
    <source>
        <strain evidence="1">0111107301</strain>
        <tissue evidence="1">Whole body</tissue>
    </source>
</reference>
<gene>
    <name evidence="1" type="ORF">WN51_08988</name>
</gene>
<evidence type="ECO:0000313" key="2">
    <source>
        <dbReference type="Proteomes" id="UP000053105"/>
    </source>
</evidence>
<evidence type="ECO:0000313" key="1">
    <source>
        <dbReference type="EMBL" id="KOX80084.1"/>
    </source>
</evidence>
<sequence length="192" mass="22228">MDQGSIAKKYANSVYHGKFGRRRGQAYGPKENSNGDYKRKESTEALSVSFPSASGNCGPKVGHKRRMCFARVWERSMLQFTVEGLVYRKTKLSQTRWPGFYVNTGLFRALKKSINFLRCACTQTGGIVAWKFSRTQLVKGWKDLTNWGYTKRKSSFPRKLRRERRSDSIRLRVQSRTENSWEFKSCKSVSPK</sequence>
<dbReference type="AlphaFoldDB" id="A0A0N0BK54"/>
<proteinExistence type="predicted"/>
<dbReference type="EMBL" id="KQ435708">
    <property type="protein sequence ID" value="KOX80084.1"/>
    <property type="molecule type" value="Genomic_DNA"/>
</dbReference>
<name>A0A0N0BK54_9HYME</name>
<organism evidence="1 2">
    <name type="scientific">Melipona quadrifasciata</name>
    <dbReference type="NCBI Taxonomy" id="166423"/>
    <lineage>
        <taxon>Eukaryota</taxon>
        <taxon>Metazoa</taxon>
        <taxon>Ecdysozoa</taxon>
        <taxon>Arthropoda</taxon>
        <taxon>Hexapoda</taxon>
        <taxon>Insecta</taxon>
        <taxon>Pterygota</taxon>
        <taxon>Neoptera</taxon>
        <taxon>Endopterygota</taxon>
        <taxon>Hymenoptera</taxon>
        <taxon>Apocrita</taxon>
        <taxon>Aculeata</taxon>
        <taxon>Apoidea</taxon>
        <taxon>Anthophila</taxon>
        <taxon>Apidae</taxon>
        <taxon>Melipona</taxon>
    </lineage>
</organism>